<dbReference type="Pfam" id="PF10091">
    <property type="entry name" value="Glycoamylase"/>
    <property type="match status" value="1"/>
</dbReference>
<evidence type="ECO:0000313" key="2">
    <source>
        <dbReference type="EMBL" id="ODN70262.1"/>
    </source>
</evidence>
<dbReference type="EMBL" id="MCRJ01000056">
    <property type="protein sequence ID" value="ODN70262.1"/>
    <property type="molecule type" value="Genomic_DNA"/>
</dbReference>
<gene>
    <name evidence="2" type="ORF">A6302_02415</name>
</gene>
<dbReference type="Proteomes" id="UP000094622">
    <property type="component" value="Unassembled WGS sequence"/>
</dbReference>
<dbReference type="InterPro" id="IPR019282">
    <property type="entry name" value="Glycoamylase-like_cons_dom"/>
</dbReference>
<keyword evidence="3" id="KW-1185">Reference proteome</keyword>
<sequence length="340" mass="37187">MIAQIRRLVGFLERADRFHGAFPHFLHGTTGKVIPFSEKDDGGDLVETSFLIAGLLAARSFVEGEAPDLAAAIDRLWHGVEWDHFVRADGALLWHWSPRHGFAIDLPITGWNECLITHILAAASPSHGIGRRAYDSSWVTGNDFRNGRSWHGIELPLGPEKGGPLFFSHYSFLGLDPRGLTDSHADYFVQNVAHTRINHAHCVENPHHHAGYGPACWGLTASDDPNGYDAHAPTNDSGVITPTAALSAFPYAPDLAMAALRHFYDDRGDAIWRDLGFADAFHPGTGWVAESHLAIDQGPIVVMIENFRSGLLWDLFMACPEVGRGLATLGFSSKRLGGMV</sequence>
<evidence type="ECO:0000313" key="3">
    <source>
        <dbReference type="Proteomes" id="UP000094622"/>
    </source>
</evidence>
<protein>
    <recommendedName>
        <fullName evidence="1">Glycoamylase-like domain-containing protein</fullName>
    </recommendedName>
</protein>
<proteinExistence type="predicted"/>
<dbReference type="AlphaFoldDB" id="A0A1E3H1T6"/>
<reference evidence="2 3" key="1">
    <citation type="submission" date="2016-07" db="EMBL/GenBank/DDBJ databases">
        <title>Draft Genome Sequence of Methylobrevis pamukkalensis PK2.</title>
        <authorList>
            <person name="Vasilenko O.V."/>
            <person name="Doronina N.V."/>
            <person name="Shmareva M.N."/>
            <person name="Tarlachkov S.V."/>
            <person name="Mustakhimov I."/>
            <person name="Trotsenko Y.A."/>
        </authorList>
    </citation>
    <scope>NUCLEOTIDE SEQUENCE [LARGE SCALE GENOMIC DNA]</scope>
    <source>
        <strain evidence="2 3">PK2</strain>
    </source>
</reference>
<accession>A0A1E3H1T6</accession>
<organism evidence="2 3">
    <name type="scientific">Methylobrevis pamukkalensis</name>
    <dbReference type="NCBI Taxonomy" id="1439726"/>
    <lineage>
        <taxon>Bacteria</taxon>
        <taxon>Pseudomonadati</taxon>
        <taxon>Pseudomonadota</taxon>
        <taxon>Alphaproteobacteria</taxon>
        <taxon>Hyphomicrobiales</taxon>
        <taxon>Pleomorphomonadaceae</taxon>
        <taxon>Methylobrevis</taxon>
    </lineage>
</organism>
<dbReference type="PATRIC" id="fig|1439726.3.peg.2541"/>
<name>A0A1E3H1T6_9HYPH</name>
<feature type="domain" description="Glycoamylase-like" evidence="1">
    <location>
        <begin position="107"/>
        <end position="320"/>
    </location>
</feature>
<comment type="caution">
    <text evidence="2">The sequence shown here is derived from an EMBL/GenBank/DDBJ whole genome shotgun (WGS) entry which is preliminary data.</text>
</comment>
<dbReference type="Gene3D" id="1.50.10.140">
    <property type="match status" value="1"/>
</dbReference>
<evidence type="ECO:0000259" key="1">
    <source>
        <dbReference type="Pfam" id="PF10091"/>
    </source>
</evidence>
<dbReference type="RefSeq" id="WP_245294023.1">
    <property type="nucleotide sequence ID" value="NZ_MCRJ01000056.1"/>
</dbReference>